<name>A0ABN8Q8U8_9CNID</name>
<dbReference type="InterPro" id="IPR001828">
    <property type="entry name" value="ANF_lig-bd_rcpt"/>
</dbReference>
<dbReference type="EMBL" id="CALNXI010001152">
    <property type="protein sequence ID" value="CAH3157653.1"/>
    <property type="molecule type" value="Genomic_DNA"/>
</dbReference>
<dbReference type="PRINTS" id="PR00109">
    <property type="entry name" value="TYRKINASE"/>
</dbReference>
<sequence>FFYFSTDPILKKKFTFQGQTIPLTISHGEHASHFATAHLTKILVEEGLGYSKAKLVFCDVIGATRSCWNDRFPDIPPRAMIAPEVWLPFDHRDSETSGKMTDIGSLGIMGRAGWFISADFVDRVWTVHRTPADHWRALQLPFVLKQLSSLSDLIECRGCVEDEFHPSQCSQTNQTGAQCVVLLAGHRDNASQLAVDQITSLQLNISIVWLGKRLPFTIIENKAKGKPLLFYTWDPDPLTLTGDFRRISFPDCNVPKDDISLTNQRRIISTACDFSVYDLHKYIWKEIQKRYNDIYRLVKAITLTREQLTELMRPINATRYNASIEEHVCRWLNKSRDVWFPWIQAQTATKRTVYIGGMFPSLEEPKAIWSSPGDEIGAQMAVYEVNNDTSILNSLTLKLLVAPTQCRRELVIGAYIRYLNRDPSENVIGILGPACSRATLPIAEASRFRKTILMGYGADDVSLSDRTRFPLFFRTNPSVDEFKAAYLSLFRAFGWKHCAILREAKYPVDTVRSRTEFLNRHGIQVLSRELTSSGDLDVSGYISTVVESKVTVIILDAYPAVTRAVTCQAYKQGLTAENGYVWFLLDWLEIGWWDVDFYNSRSYTSPENVPCTSDQLKSFVDQGYFTLSSPFFGDDKQKVVGGGTVKEWKERYIFRVASENKELSDYASFAHDSVWTYALALDQLLKIDSTALDTIHSNKTSKIFRERIQEVNFLGVSGRVHFKNGDRLASILIKQQFVSRYEVIGQFVHAKDSNGSLPGHLEWDPSRIKWVTGQIPSDLLPEPGGKEICSVETLRKALNVSCRVAITVVVVIAVSLVSVILMIVGCILKGRYSSKYRDTKKRLRELGLLDANSTGAIFALDDWEMPREKLILNRKLGEGAFGAVFGGEGLGLMGSNVSVPVAVKTLRVGATIEDKVEFLSEADNMKLLSHPNLVKLMGVCTTGEPVYIVMELMIHGDLKNFLLARRRSVDQPETPEADDVTPRKLTSMALDIARGLQYLGDMKFVHRDLALRNCMVGFGNVVKIGDFGLARPLQGTDYYRFQRNGMLPVRWMSPESIKEGLFTLHTDVWSYGVTLWELSTIGGFPYQGLSNAEVLEKVELGCTLEIPHHSSREMASLLRKCWSQDPSQRPKPSEIVRILINNPEFVRASIEIPATTLLDNSVGTFDARKVSTRARTGQGSPQSINSFRRSDQVSSTMNLTLA</sequence>
<dbReference type="InterPro" id="IPR028082">
    <property type="entry name" value="Peripla_BP_I"/>
</dbReference>
<feature type="transmembrane region" description="Helical" evidence="8">
    <location>
        <begin position="804"/>
        <end position="828"/>
    </location>
</feature>
<dbReference type="Proteomes" id="UP001159427">
    <property type="component" value="Unassembled WGS sequence"/>
</dbReference>
<feature type="domain" description="Protein kinase" evidence="9">
    <location>
        <begin position="870"/>
        <end position="1145"/>
    </location>
</feature>
<dbReference type="InterPro" id="IPR001245">
    <property type="entry name" value="Ser-Thr/Tyr_kinase_cat_dom"/>
</dbReference>
<evidence type="ECO:0000256" key="5">
    <source>
        <dbReference type="ARBA" id="ARBA00051243"/>
    </source>
</evidence>
<dbReference type="PROSITE" id="PS50011">
    <property type="entry name" value="PROTEIN_KINASE_DOM"/>
    <property type="match status" value="1"/>
</dbReference>
<dbReference type="Gene3D" id="3.30.200.20">
    <property type="entry name" value="Phosphorylase Kinase, domain 1"/>
    <property type="match status" value="1"/>
</dbReference>
<dbReference type="Gene3D" id="1.10.510.10">
    <property type="entry name" value="Transferase(Phosphotransferase) domain 1"/>
    <property type="match status" value="1"/>
</dbReference>
<proteinExistence type="predicted"/>
<evidence type="ECO:0000256" key="2">
    <source>
        <dbReference type="ARBA" id="ARBA00022692"/>
    </source>
</evidence>
<dbReference type="InterPro" id="IPR050122">
    <property type="entry name" value="RTK"/>
</dbReference>
<dbReference type="InterPro" id="IPR007210">
    <property type="entry name" value="ABC_Gly_betaine_transp_sub-bd"/>
</dbReference>
<feature type="compositionally biased region" description="Polar residues" evidence="7">
    <location>
        <begin position="1173"/>
        <end position="1202"/>
    </location>
</feature>
<dbReference type="PRINTS" id="PR01176">
    <property type="entry name" value="GABABRECEPTR"/>
</dbReference>
<comment type="caution">
    <text evidence="10">The sequence shown here is derived from an EMBL/GenBank/DDBJ whole genome shotgun (WGS) entry which is preliminary data.</text>
</comment>
<dbReference type="PROSITE" id="PS00109">
    <property type="entry name" value="PROTEIN_KINASE_TYR"/>
    <property type="match status" value="1"/>
</dbReference>
<dbReference type="InterPro" id="IPR017441">
    <property type="entry name" value="Protein_kinase_ATP_BS"/>
</dbReference>
<evidence type="ECO:0000256" key="8">
    <source>
        <dbReference type="SAM" id="Phobius"/>
    </source>
</evidence>
<dbReference type="InterPro" id="IPR011009">
    <property type="entry name" value="Kinase-like_dom_sf"/>
</dbReference>
<dbReference type="InterPro" id="IPR000719">
    <property type="entry name" value="Prot_kinase_dom"/>
</dbReference>
<dbReference type="SUPFAM" id="SSF53822">
    <property type="entry name" value="Periplasmic binding protein-like I"/>
    <property type="match status" value="1"/>
</dbReference>
<evidence type="ECO:0000259" key="9">
    <source>
        <dbReference type="PROSITE" id="PS50011"/>
    </source>
</evidence>
<keyword evidence="3 8" id="KW-1133">Transmembrane helix</keyword>
<keyword evidence="11" id="KW-1185">Reference proteome</keyword>
<protein>
    <recommendedName>
        <fullName evidence="9">Protein kinase domain-containing protein</fullName>
    </recommendedName>
</protein>
<reference evidence="10 11" key="1">
    <citation type="submission" date="2022-05" db="EMBL/GenBank/DDBJ databases">
        <authorList>
            <consortium name="Genoscope - CEA"/>
            <person name="William W."/>
        </authorList>
    </citation>
    <scope>NUCLEOTIDE SEQUENCE [LARGE SCALE GENOMIC DNA]</scope>
</reference>
<evidence type="ECO:0000313" key="10">
    <source>
        <dbReference type="EMBL" id="CAH3157653.1"/>
    </source>
</evidence>
<keyword evidence="4 8" id="KW-0472">Membrane</keyword>
<dbReference type="PANTHER" id="PTHR24416:SF489">
    <property type="entry name" value="PROTEIN KINASE DOMAIN-CONTAINING PROTEIN"/>
    <property type="match status" value="1"/>
</dbReference>
<comment type="catalytic activity">
    <reaction evidence="5">
        <text>L-tyrosyl-[protein] + ATP = O-phospho-L-tyrosyl-[protein] + ADP + H(+)</text>
        <dbReference type="Rhea" id="RHEA:10596"/>
        <dbReference type="Rhea" id="RHEA-COMP:10136"/>
        <dbReference type="Rhea" id="RHEA-COMP:20101"/>
        <dbReference type="ChEBI" id="CHEBI:15378"/>
        <dbReference type="ChEBI" id="CHEBI:30616"/>
        <dbReference type="ChEBI" id="CHEBI:46858"/>
        <dbReference type="ChEBI" id="CHEBI:61978"/>
        <dbReference type="ChEBI" id="CHEBI:456216"/>
        <dbReference type="EC" id="2.7.10.1"/>
    </reaction>
</comment>
<gene>
    <name evidence="10" type="ORF">PEVE_00002592</name>
</gene>
<dbReference type="InterPro" id="IPR020635">
    <property type="entry name" value="Tyr_kinase_cat_dom"/>
</dbReference>
<feature type="non-terminal residue" evidence="10">
    <location>
        <position position="1"/>
    </location>
</feature>
<evidence type="ECO:0000256" key="1">
    <source>
        <dbReference type="ARBA" id="ARBA00004167"/>
    </source>
</evidence>
<feature type="region of interest" description="Disordered" evidence="7">
    <location>
        <begin position="1171"/>
        <end position="1202"/>
    </location>
</feature>
<dbReference type="Pfam" id="PF07714">
    <property type="entry name" value="PK_Tyr_Ser-Thr"/>
    <property type="match status" value="1"/>
</dbReference>
<accession>A0ABN8Q8U8</accession>
<evidence type="ECO:0000256" key="7">
    <source>
        <dbReference type="SAM" id="MobiDB-lite"/>
    </source>
</evidence>
<evidence type="ECO:0000256" key="3">
    <source>
        <dbReference type="ARBA" id="ARBA00022989"/>
    </source>
</evidence>
<evidence type="ECO:0000256" key="4">
    <source>
        <dbReference type="ARBA" id="ARBA00023136"/>
    </source>
</evidence>
<evidence type="ECO:0000256" key="6">
    <source>
        <dbReference type="PROSITE-ProRule" id="PRU10141"/>
    </source>
</evidence>
<keyword evidence="6" id="KW-0067">ATP-binding</keyword>
<dbReference type="SUPFAM" id="SSF53850">
    <property type="entry name" value="Periplasmic binding protein-like II"/>
    <property type="match status" value="1"/>
</dbReference>
<dbReference type="Pfam" id="PF04069">
    <property type="entry name" value="OpuAC"/>
    <property type="match status" value="1"/>
</dbReference>
<dbReference type="Gene3D" id="3.40.50.2300">
    <property type="match status" value="2"/>
</dbReference>
<dbReference type="PANTHER" id="PTHR24416">
    <property type="entry name" value="TYROSINE-PROTEIN KINASE RECEPTOR"/>
    <property type="match status" value="1"/>
</dbReference>
<keyword evidence="6" id="KW-0547">Nucleotide-binding</keyword>
<dbReference type="InterPro" id="IPR008266">
    <property type="entry name" value="Tyr_kinase_AS"/>
</dbReference>
<feature type="binding site" evidence="6">
    <location>
        <position position="904"/>
    </location>
    <ligand>
        <name>ATP</name>
        <dbReference type="ChEBI" id="CHEBI:30616"/>
    </ligand>
</feature>
<dbReference type="Pfam" id="PF01094">
    <property type="entry name" value="ANF_receptor"/>
    <property type="match status" value="1"/>
</dbReference>
<comment type="subcellular location">
    <subcellularLocation>
        <location evidence="1">Membrane</location>
        <topology evidence="1">Single-pass membrane protein</topology>
    </subcellularLocation>
</comment>
<dbReference type="SUPFAM" id="SSF56112">
    <property type="entry name" value="Protein kinase-like (PK-like)"/>
    <property type="match status" value="1"/>
</dbReference>
<dbReference type="PROSITE" id="PS00107">
    <property type="entry name" value="PROTEIN_KINASE_ATP"/>
    <property type="match status" value="1"/>
</dbReference>
<dbReference type="CDD" id="cd00192">
    <property type="entry name" value="PTKc"/>
    <property type="match status" value="1"/>
</dbReference>
<dbReference type="SMART" id="SM00219">
    <property type="entry name" value="TyrKc"/>
    <property type="match status" value="1"/>
</dbReference>
<organism evidence="10 11">
    <name type="scientific">Porites evermanni</name>
    <dbReference type="NCBI Taxonomy" id="104178"/>
    <lineage>
        <taxon>Eukaryota</taxon>
        <taxon>Metazoa</taxon>
        <taxon>Cnidaria</taxon>
        <taxon>Anthozoa</taxon>
        <taxon>Hexacorallia</taxon>
        <taxon>Scleractinia</taxon>
        <taxon>Fungiina</taxon>
        <taxon>Poritidae</taxon>
        <taxon>Porites</taxon>
    </lineage>
</organism>
<dbReference type="CDD" id="cd06366">
    <property type="entry name" value="PBP1_GABAb_receptor"/>
    <property type="match status" value="1"/>
</dbReference>
<keyword evidence="2 8" id="KW-0812">Transmembrane</keyword>
<evidence type="ECO:0000313" key="11">
    <source>
        <dbReference type="Proteomes" id="UP001159427"/>
    </source>
</evidence>